<dbReference type="NCBIfam" id="TIGR03358">
    <property type="entry name" value="VI_chp_5"/>
    <property type="match status" value="1"/>
</dbReference>
<dbReference type="EMBL" id="JYLH01000006">
    <property type="protein sequence ID" value="KRP45761.1"/>
    <property type="molecule type" value="Genomic_DNA"/>
</dbReference>
<dbReference type="RefSeq" id="WP_057012285.1">
    <property type="nucleotide sequence ID" value="NZ_JYLH01000006.1"/>
</dbReference>
<dbReference type="PANTHER" id="PTHR35850">
    <property type="entry name" value="CYTOPLASMIC PROTEIN-RELATED"/>
    <property type="match status" value="1"/>
</dbReference>
<gene>
    <name evidence="1" type="ORF">TU73_11520</name>
</gene>
<dbReference type="PIRSF" id="PIRSF028301">
    <property type="entry name" value="UCP028301"/>
    <property type="match status" value="1"/>
</dbReference>
<name>A0A0R2YGX6_9PSED</name>
<dbReference type="InterPro" id="IPR008312">
    <property type="entry name" value="T6SS_TssB1"/>
</dbReference>
<protein>
    <submittedName>
        <fullName evidence="1">Type VI secretion protein</fullName>
    </submittedName>
</protein>
<dbReference type="PATRIC" id="fig|75588.4.peg.4709"/>
<proteinExistence type="predicted"/>
<evidence type="ECO:0000313" key="2">
    <source>
        <dbReference type="Proteomes" id="UP000051446"/>
    </source>
</evidence>
<dbReference type="AlphaFoldDB" id="A0A0R2YGX6"/>
<sequence>MAKKESVQKRLQKVRAPRIQLTYDVEIGDAIEQKELPFVVGVLGDFSGNPETPLARPKDRKFVSLDRDNFDEVMAAMAPRATYRVANALTGEGEFGVTLNFQSLEDFGPEALIRQVPALHKLHQARSKLADMRNKISTNETLEDVLSDVLTNTEQMAAIRRESQGDV</sequence>
<comment type="caution">
    <text evidence="1">The sequence shown here is derived from an EMBL/GenBank/DDBJ whole genome shotgun (WGS) entry which is preliminary data.</text>
</comment>
<evidence type="ECO:0000313" key="1">
    <source>
        <dbReference type="EMBL" id="KRP45761.1"/>
    </source>
</evidence>
<dbReference type="Proteomes" id="UP000051446">
    <property type="component" value="Unassembled WGS sequence"/>
</dbReference>
<accession>A0A0R2YGX6</accession>
<dbReference type="PANTHER" id="PTHR35850:SF1">
    <property type="entry name" value="TYPE VI SECRETION SYSTEM SHEATH PROTEIN TSSB1"/>
    <property type="match status" value="1"/>
</dbReference>
<organism evidence="1 2">
    <name type="scientific">Pseudomonas libanensis</name>
    <dbReference type="NCBI Taxonomy" id="75588"/>
    <lineage>
        <taxon>Bacteria</taxon>
        <taxon>Pseudomonadati</taxon>
        <taxon>Pseudomonadota</taxon>
        <taxon>Gammaproteobacteria</taxon>
        <taxon>Pseudomonadales</taxon>
        <taxon>Pseudomonadaceae</taxon>
        <taxon>Pseudomonas</taxon>
    </lineage>
</organism>
<reference evidence="1 2" key="1">
    <citation type="submission" date="2015-02" db="EMBL/GenBank/DDBJ databases">
        <title>Pseudomonas helleri sp. nov. and Pseudomonas weihenstephanensis sp. nov., isolated from raw cows milk.</title>
        <authorList>
            <person name="von Neubeck M."/>
            <person name="Huptas C."/>
            <person name="Wenning M."/>
            <person name="Scherer S."/>
        </authorList>
    </citation>
    <scope>NUCLEOTIDE SEQUENCE [LARGE SCALE GENOMIC DNA]</scope>
    <source>
        <strain evidence="1 2">DSM 17149</strain>
    </source>
</reference>
<dbReference type="Pfam" id="PF05591">
    <property type="entry name" value="T6SS_VipA"/>
    <property type="match status" value="1"/>
</dbReference>